<evidence type="ECO:0000313" key="4">
    <source>
        <dbReference type="Proteomes" id="UP000031760"/>
    </source>
</evidence>
<dbReference type="HOGENOM" id="CLU_081855_0_0_10"/>
<dbReference type="PANTHER" id="PTHR34385:SF1">
    <property type="entry name" value="PEPTIDOGLYCAN L-ALANYL-D-GLUTAMATE ENDOPEPTIDASE CWLK"/>
    <property type="match status" value="1"/>
</dbReference>
<proteinExistence type="predicted"/>
<dbReference type="EMBL" id="AP014548">
    <property type="protein sequence ID" value="BAO55181.1"/>
    <property type="molecule type" value="Genomic_DNA"/>
</dbReference>
<dbReference type="GO" id="GO:0006508">
    <property type="term" value="P:proteolysis"/>
    <property type="evidence" value="ECO:0007669"/>
    <property type="project" value="InterPro"/>
</dbReference>
<evidence type="ECO:0000313" key="3">
    <source>
        <dbReference type="EMBL" id="BAO55181.1"/>
    </source>
</evidence>
<dbReference type="InterPro" id="IPR052179">
    <property type="entry name" value="DD-CPase-like"/>
</dbReference>
<dbReference type="InterPro" id="IPR003709">
    <property type="entry name" value="VanY-like_core_dom"/>
</dbReference>
<keyword evidence="3" id="KW-0645">Protease</keyword>
<gene>
    <name evidence="3" type="ORF">NMS_1172</name>
</gene>
<dbReference type="OrthoDB" id="9792074at2"/>
<accession>W8VZU4</accession>
<feature type="signal peptide" evidence="1">
    <location>
        <begin position="1"/>
        <end position="17"/>
    </location>
</feature>
<sequence>MRYLLLAFLLFGTIVTAQPTADVLTGKSANANNSLESDTQTALKKMQTAALKDGIKIEVASGYRSFDRQRQIWNGKYKKYEAQGLQPDAIFDKIVEYSTVPGTSRHHWGTDMDLIDGNADYSGSVLVTDKFHGDGPFCKLKDWMDENSSKFGFELVYTMNENRAGFEYEPWHYSYAPVSKVYLRDYLTQIDFISFLRSQEIMGMDQISNERLTRYYKEHIQGVNPELQLEKE</sequence>
<dbReference type="GO" id="GO:0004180">
    <property type="term" value="F:carboxypeptidase activity"/>
    <property type="evidence" value="ECO:0007669"/>
    <property type="project" value="UniProtKB-KW"/>
</dbReference>
<keyword evidence="4" id="KW-1185">Reference proteome</keyword>
<keyword evidence="3" id="KW-0378">Hydrolase</keyword>
<dbReference type="PANTHER" id="PTHR34385">
    <property type="entry name" value="D-ALANYL-D-ALANINE CARBOXYPEPTIDASE"/>
    <property type="match status" value="1"/>
</dbReference>
<name>W8VZU4_9FLAO</name>
<feature type="chain" id="PRO_5004917313" evidence="1">
    <location>
        <begin position="18"/>
        <end position="232"/>
    </location>
</feature>
<dbReference type="STRING" id="1454201.NMS_1172"/>
<dbReference type="KEGG" id="nmf:NMS_1172"/>
<dbReference type="Pfam" id="PF02557">
    <property type="entry name" value="VanY"/>
    <property type="match status" value="1"/>
</dbReference>
<dbReference type="SUPFAM" id="SSF55166">
    <property type="entry name" value="Hedgehog/DD-peptidase"/>
    <property type="match status" value="1"/>
</dbReference>
<dbReference type="InterPro" id="IPR009045">
    <property type="entry name" value="Zn_M74/Hedgehog-like"/>
</dbReference>
<dbReference type="RefSeq" id="WP_041495833.1">
    <property type="nucleotide sequence ID" value="NZ_AP014548.1"/>
</dbReference>
<protein>
    <submittedName>
        <fullName evidence="3">D-alanyl-D-alanine carboxypeptidase</fullName>
    </submittedName>
</protein>
<dbReference type="Gene3D" id="3.30.1380.10">
    <property type="match status" value="1"/>
</dbReference>
<keyword evidence="3" id="KW-0121">Carboxypeptidase</keyword>
<organism evidence="3 4">
    <name type="scientific">Nonlabens marinus S1-08</name>
    <dbReference type="NCBI Taxonomy" id="1454201"/>
    <lineage>
        <taxon>Bacteria</taxon>
        <taxon>Pseudomonadati</taxon>
        <taxon>Bacteroidota</taxon>
        <taxon>Flavobacteriia</taxon>
        <taxon>Flavobacteriales</taxon>
        <taxon>Flavobacteriaceae</taxon>
        <taxon>Nonlabens</taxon>
    </lineage>
</organism>
<dbReference type="CDD" id="cd14847">
    <property type="entry name" value="DD-carboxypeptidase_like"/>
    <property type="match status" value="1"/>
</dbReference>
<keyword evidence="1" id="KW-0732">Signal</keyword>
<dbReference type="AlphaFoldDB" id="W8VZU4"/>
<reference evidence="3 4" key="1">
    <citation type="journal article" date="2014" name="Proc. Natl. Acad. Sci. U.S.A.">
        <title>Functional characterization of flavobacteria rhodopsins reveals a unique class of light-driven chloride pump in bacteria.</title>
        <authorList>
            <person name="Yoshizawa S."/>
            <person name="Kumagai Y."/>
            <person name="Kim H."/>
            <person name="Ogura Y."/>
            <person name="Hayashi T."/>
            <person name="Iwasaki W."/>
            <person name="DeLong E.F."/>
            <person name="Kogure K."/>
        </authorList>
    </citation>
    <scope>NUCLEOTIDE SEQUENCE [LARGE SCALE GENOMIC DNA]</scope>
    <source>
        <strain evidence="3 4">S1-08</strain>
    </source>
</reference>
<evidence type="ECO:0000256" key="1">
    <source>
        <dbReference type="SAM" id="SignalP"/>
    </source>
</evidence>
<evidence type="ECO:0000259" key="2">
    <source>
        <dbReference type="Pfam" id="PF02557"/>
    </source>
</evidence>
<dbReference type="Proteomes" id="UP000031760">
    <property type="component" value="Chromosome"/>
</dbReference>
<feature type="domain" description="D-alanyl-D-alanine carboxypeptidase-like core" evidence="2">
    <location>
        <begin position="33"/>
        <end position="177"/>
    </location>
</feature>